<sequence length="268" mass="29754">MKAETPHLKRMKKWYGGAIVASLFMLLLLRYGFMKNPVEESYLMNSFSSNGTNPLEWVRFTAPHALQNPGNASQVISLDIIALSLFAQRNLSKGEQQSLITWNLLKHLINHSHALPNGVEAIKEAGSAWNSLMASVEEEKLGYANDNSSRKAKEKQCPQFLSKMNATEPESRYKLRVPCGLTQGSSITIIGIPNGVLGDFRIDLRHILLLVLHITSICLAQWQTRTPYSSKVPGLIPTKGSSLVFIFPTPIRVSPNKVVTCVTILLNN</sequence>
<organism evidence="1 2">
    <name type="scientific">Hibiscus trionum</name>
    <name type="common">Flower of an hour</name>
    <dbReference type="NCBI Taxonomy" id="183268"/>
    <lineage>
        <taxon>Eukaryota</taxon>
        <taxon>Viridiplantae</taxon>
        <taxon>Streptophyta</taxon>
        <taxon>Embryophyta</taxon>
        <taxon>Tracheophyta</taxon>
        <taxon>Spermatophyta</taxon>
        <taxon>Magnoliopsida</taxon>
        <taxon>eudicotyledons</taxon>
        <taxon>Gunneridae</taxon>
        <taxon>Pentapetalae</taxon>
        <taxon>rosids</taxon>
        <taxon>malvids</taxon>
        <taxon>Malvales</taxon>
        <taxon>Malvaceae</taxon>
        <taxon>Malvoideae</taxon>
        <taxon>Hibiscus</taxon>
    </lineage>
</organism>
<accession>A0A9W7H818</accession>
<dbReference type="AlphaFoldDB" id="A0A9W7H818"/>
<comment type="caution">
    <text evidence="1">The sequence shown here is derived from an EMBL/GenBank/DDBJ whole genome shotgun (WGS) entry which is preliminary data.</text>
</comment>
<dbReference type="EMBL" id="BSYR01000010">
    <property type="protein sequence ID" value="GMI71050.1"/>
    <property type="molecule type" value="Genomic_DNA"/>
</dbReference>
<name>A0A9W7H818_HIBTR</name>
<protein>
    <submittedName>
        <fullName evidence="1">Uncharacterized protein</fullName>
    </submittedName>
</protein>
<keyword evidence="2" id="KW-1185">Reference proteome</keyword>
<dbReference type="Proteomes" id="UP001165190">
    <property type="component" value="Unassembled WGS sequence"/>
</dbReference>
<gene>
    <name evidence="1" type="ORF">HRI_000774300</name>
</gene>
<reference evidence="1" key="1">
    <citation type="submission" date="2023-05" db="EMBL/GenBank/DDBJ databases">
        <title>Genome and transcriptome analyses reveal genes involved in the formation of fine ridges on petal epidermal cells in Hibiscus trionum.</title>
        <authorList>
            <person name="Koshimizu S."/>
            <person name="Masuda S."/>
            <person name="Ishii T."/>
            <person name="Shirasu K."/>
            <person name="Hoshino A."/>
            <person name="Arita M."/>
        </authorList>
    </citation>
    <scope>NUCLEOTIDE SEQUENCE</scope>
    <source>
        <strain evidence="1">Hamamatsu line</strain>
    </source>
</reference>
<dbReference type="OrthoDB" id="10458986at2759"/>
<evidence type="ECO:0000313" key="1">
    <source>
        <dbReference type="EMBL" id="GMI71050.1"/>
    </source>
</evidence>
<evidence type="ECO:0000313" key="2">
    <source>
        <dbReference type="Proteomes" id="UP001165190"/>
    </source>
</evidence>
<proteinExistence type="predicted"/>